<protein>
    <submittedName>
        <fullName evidence="3">Glycosyltransferase family 4 protein</fullName>
        <ecNumber evidence="3">2.4.-.-</ecNumber>
    </submittedName>
</protein>
<dbReference type="Proteomes" id="UP001576784">
    <property type="component" value="Unassembled WGS sequence"/>
</dbReference>
<evidence type="ECO:0000259" key="2">
    <source>
        <dbReference type="Pfam" id="PF00534"/>
    </source>
</evidence>
<dbReference type="EMBL" id="JBHFNR010000149">
    <property type="protein sequence ID" value="MFB2895269.1"/>
    <property type="molecule type" value="Genomic_DNA"/>
</dbReference>
<evidence type="ECO:0000313" key="4">
    <source>
        <dbReference type="Proteomes" id="UP001576784"/>
    </source>
</evidence>
<organism evidence="3 4">
    <name type="scientific">Floridaenema flaviceps BLCC-F50</name>
    <dbReference type="NCBI Taxonomy" id="3153642"/>
    <lineage>
        <taxon>Bacteria</taxon>
        <taxon>Bacillati</taxon>
        <taxon>Cyanobacteriota</taxon>
        <taxon>Cyanophyceae</taxon>
        <taxon>Oscillatoriophycideae</taxon>
        <taxon>Aerosakkonematales</taxon>
        <taxon>Aerosakkonemataceae</taxon>
        <taxon>Floridanema</taxon>
        <taxon>Floridanema flaviceps</taxon>
    </lineage>
</organism>
<accession>A0ABV4XU73</accession>
<reference evidence="3 4" key="1">
    <citation type="submission" date="2024-09" db="EMBL/GenBank/DDBJ databases">
        <title>Floridaenema gen nov. (Aerosakkonemataceae, Aerosakkonematales ord. nov., Cyanobacteria) from benthic tropical and subtropical fresh waters, with the description of four new species.</title>
        <authorList>
            <person name="Moretto J.A."/>
            <person name="Berthold D.E."/>
            <person name="Lefler F.W."/>
            <person name="Huang I.-S."/>
            <person name="Laughinghouse H. IV."/>
        </authorList>
    </citation>
    <scope>NUCLEOTIDE SEQUENCE [LARGE SCALE GENOMIC DNA]</scope>
    <source>
        <strain evidence="3 4">BLCC-F50</strain>
    </source>
</reference>
<sequence>MVKLAYVTTYDVLNSQNWPKHQVGLCGAGYYLAKNLQEPSISIDYINYFSHKFKVITRAKWSFYRYLFKKDYYRWSEPLVLQDYAQQISHKLSNLNSDIVLCPENAVPISYLECKQPIVLWTDSTLAALINNYPWLSNLCNETLKNIYTLEKAALDRCKLIIYWSDWAAETAIKNYGITASKVKVVPAGANIECDRTLDDIRQIVDARSPFVCKLLFFGVEWIRKGGDIALEVAKELNKIGIKTELTIIGCQPISNEPLPSFVKPLGFISKSTKEGENKINQLLAESHFLILPSQAECYGIVFCEANSFGVPCLATNVGGIPTIIKHNLNGKIFSSDAKISEYCDYIASLMANYSEYKRLALSSFNEYQSRLNWSVAGQTFKQILTELIFA</sequence>
<feature type="domain" description="Glycosyl transferase family 1" evidence="2">
    <location>
        <begin position="223"/>
        <end position="360"/>
    </location>
</feature>
<comment type="caution">
    <text evidence="3">The sequence shown here is derived from an EMBL/GenBank/DDBJ whole genome shotgun (WGS) entry which is preliminary data.</text>
</comment>
<dbReference type="PANTHER" id="PTHR46401">
    <property type="entry name" value="GLYCOSYLTRANSFERASE WBBK-RELATED"/>
    <property type="match status" value="1"/>
</dbReference>
<proteinExistence type="predicted"/>
<keyword evidence="1 3" id="KW-0808">Transferase</keyword>
<keyword evidence="4" id="KW-1185">Reference proteome</keyword>
<dbReference type="CDD" id="cd03801">
    <property type="entry name" value="GT4_PimA-like"/>
    <property type="match status" value="1"/>
</dbReference>
<dbReference type="RefSeq" id="WP_413264908.1">
    <property type="nucleotide sequence ID" value="NZ_JBHFNR010000149.1"/>
</dbReference>
<keyword evidence="3" id="KW-0328">Glycosyltransferase</keyword>
<dbReference type="GO" id="GO:0016757">
    <property type="term" value="F:glycosyltransferase activity"/>
    <property type="evidence" value="ECO:0007669"/>
    <property type="project" value="UniProtKB-KW"/>
</dbReference>
<dbReference type="PANTHER" id="PTHR46401:SF2">
    <property type="entry name" value="GLYCOSYLTRANSFERASE WBBK-RELATED"/>
    <property type="match status" value="1"/>
</dbReference>
<dbReference type="Pfam" id="PF00534">
    <property type="entry name" value="Glycos_transf_1"/>
    <property type="match status" value="1"/>
</dbReference>
<dbReference type="SUPFAM" id="SSF53756">
    <property type="entry name" value="UDP-Glycosyltransferase/glycogen phosphorylase"/>
    <property type="match status" value="1"/>
</dbReference>
<dbReference type="InterPro" id="IPR001296">
    <property type="entry name" value="Glyco_trans_1"/>
</dbReference>
<gene>
    <name evidence="3" type="ORF">ACE1CI_20375</name>
</gene>
<dbReference type="EC" id="2.4.-.-" evidence="3"/>
<name>A0ABV4XU73_9CYAN</name>
<evidence type="ECO:0000256" key="1">
    <source>
        <dbReference type="ARBA" id="ARBA00022679"/>
    </source>
</evidence>
<evidence type="ECO:0000313" key="3">
    <source>
        <dbReference type="EMBL" id="MFB2895269.1"/>
    </source>
</evidence>
<dbReference type="Gene3D" id="3.40.50.2000">
    <property type="entry name" value="Glycogen Phosphorylase B"/>
    <property type="match status" value="2"/>
</dbReference>